<dbReference type="Proteomes" id="UP001500221">
    <property type="component" value="Unassembled WGS sequence"/>
</dbReference>
<dbReference type="Pfam" id="PF10517">
    <property type="entry name" value="DM13"/>
    <property type="match status" value="1"/>
</dbReference>
<protein>
    <submittedName>
        <fullName evidence="3">DM13 domain-containing protein</fullName>
    </submittedName>
</protein>
<name>A0ABP9Q3P2_9ACTN</name>
<proteinExistence type="predicted"/>
<dbReference type="EMBL" id="BAABKG010000007">
    <property type="protein sequence ID" value="GAA5156330.1"/>
    <property type="molecule type" value="Genomic_DNA"/>
</dbReference>
<keyword evidence="4" id="KW-1185">Reference proteome</keyword>
<organism evidence="3 4">
    <name type="scientific">Nocardioides marinquilinus</name>
    <dbReference type="NCBI Taxonomy" id="1210400"/>
    <lineage>
        <taxon>Bacteria</taxon>
        <taxon>Bacillati</taxon>
        <taxon>Actinomycetota</taxon>
        <taxon>Actinomycetes</taxon>
        <taxon>Propionibacteriales</taxon>
        <taxon>Nocardioidaceae</taxon>
        <taxon>Nocardioides</taxon>
    </lineage>
</organism>
<evidence type="ECO:0000313" key="4">
    <source>
        <dbReference type="Proteomes" id="UP001500221"/>
    </source>
</evidence>
<dbReference type="PROSITE" id="PS51549">
    <property type="entry name" value="DM13"/>
    <property type="match status" value="1"/>
</dbReference>
<comment type="caution">
    <text evidence="3">The sequence shown here is derived from an EMBL/GenBank/DDBJ whole genome shotgun (WGS) entry which is preliminary data.</text>
</comment>
<evidence type="ECO:0000259" key="2">
    <source>
        <dbReference type="PROSITE" id="PS51549"/>
    </source>
</evidence>
<evidence type="ECO:0000256" key="1">
    <source>
        <dbReference type="SAM" id="MobiDB-lite"/>
    </source>
</evidence>
<evidence type="ECO:0000313" key="3">
    <source>
        <dbReference type="EMBL" id="GAA5156330.1"/>
    </source>
</evidence>
<feature type="domain" description="DM13" evidence="2">
    <location>
        <begin position="87"/>
        <end position="192"/>
    </location>
</feature>
<sequence>MVKWIVGALALVVIGVGLWAFEPWRLWTSSTTDEAIPGVEDVDADTSVLDVAETTDARPGGGTTRERDARPSEEPSQQPRLTVLGSGEFEDAEHETTGLAVVVEAADGSRFVRLEDLASSDGPDLHVALSDAPSGGDWGSYDDGRYVGLGELKATHGNQNYEIPDDVDLDGLTTVVVWCDRFNVAFGTADVAA</sequence>
<reference evidence="4" key="1">
    <citation type="journal article" date="2019" name="Int. J. Syst. Evol. Microbiol.">
        <title>The Global Catalogue of Microorganisms (GCM) 10K type strain sequencing project: providing services to taxonomists for standard genome sequencing and annotation.</title>
        <authorList>
            <consortium name="The Broad Institute Genomics Platform"/>
            <consortium name="The Broad Institute Genome Sequencing Center for Infectious Disease"/>
            <person name="Wu L."/>
            <person name="Ma J."/>
        </authorList>
    </citation>
    <scope>NUCLEOTIDE SEQUENCE [LARGE SCALE GENOMIC DNA]</scope>
    <source>
        <strain evidence="4">JCM 18459</strain>
    </source>
</reference>
<accession>A0ABP9Q3P2</accession>
<gene>
    <name evidence="3" type="ORF">GCM10023340_43850</name>
</gene>
<dbReference type="RefSeq" id="WP_345464097.1">
    <property type="nucleotide sequence ID" value="NZ_BAABKG010000007.1"/>
</dbReference>
<feature type="compositionally biased region" description="Basic and acidic residues" evidence="1">
    <location>
        <begin position="64"/>
        <end position="73"/>
    </location>
</feature>
<feature type="region of interest" description="Disordered" evidence="1">
    <location>
        <begin position="51"/>
        <end position="80"/>
    </location>
</feature>
<dbReference type="InterPro" id="IPR019545">
    <property type="entry name" value="DM13_domain"/>
</dbReference>